<reference evidence="2" key="1">
    <citation type="submission" date="2014-05" db="EMBL/GenBank/DDBJ databases">
        <title>The transcriptome of the halophilic microalga Tetraselmis sp. GSL018 isolated from the Great Salt Lake, Utah.</title>
        <authorList>
            <person name="Jinkerson R.E."/>
            <person name="D'Adamo S."/>
            <person name="Posewitz M.C."/>
        </authorList>
    </citation>
    <scope>NUCLEOTIDE SEQUENCE</scope>
    <source>
        <strain evidence="2">GSL018</strain>
    </source>
</reference>
<feature type="region of interest" description="Disordered" evidence="1">
    <location>
        <begin position="46"/>
        <end position="67"/>
    </location>
</feature>
<dbReference type="EMBL" id="GBEZ01003989">
    <property type="protein sequence ID" value="JAC81189.1"/>
    <property type="molecule type" value="Transcribed_RNA"/>
</dbReference>
<dbReference type="PANTHER" id="PTHR35716">
    <property type="entry name" value="OS05G0574700 PROTEIN-RELATED"/>
    <property type="match status" value="1"/>
</dbReference>
<dbReference type="PANTHER" id="PTHR35716:SF6">
    <property type="entry name" value="DUF4864 DOMAIN-CONTAINING PROTEIN"/>
    <property type="match status" value="1"/>
</dbReference>
<name>A0A061SDT7_9CHLO</name>
<dbReference type="AlphaFoldDB" id="A0A061SDT7"/>
<sequence>MRLGLHSSYNWILCHRATCDAQNTRKHEMPFRLSPGTLNNMGARAKRSQLAAFSHPSTGGEPESRGNDATSVAAAACLVQDLIQQLSLGNSGLEALLDALPEAKQDEWWGEGPDQEGKHPPQAERSLAEFLSEAAMDACASRVLVLGPPPRESRLLSSLSVGPAVAVQRVLVVGHSGEEVVLCWQMGLEDSLEPSYKGLCMSERWAVQRVTGEPACEELPRAPDPSVPPEAVVRSQLVALQALDLRWCYSFASPANRAAFRDDLSLFGSMLRSPHYSVLLGHEAAEVLNARQVSPSKFMCVCGVHGRGEGGETQRAVFVWVCGLRGEDDELQHCWLTDAVYRADTAAPVSPSDL</sequence>
<gene>
    <name evidence="2" type="ORF">TSPGSL018_8496</name>
</gene>
<evidence type="ECO:0000256" key="1">
    <source>
        <dbReference type="SAM" id="MobiDB-lite"/>
    </source>
</evidence>
<organism evidence="2">
    <name type="scientific">Tetraselmis sp. GSL018</name>
    <dbReference type="NCBI Taxonomy" id="582737"/>
    <lineage>
        <taxon>Eukaryota</taxon>
        <taxon>Viridiplantae</taxon>
        <taxon>Chlorophyta</taxon>
        <taxon>core chlorophytes</taxon>
        <taxon>Chlorodendrophyceae</taxon>
        <taxon>Chlorodendrales</taxon>
        <taxon>Chlorodendraceae</taxon>
        <taxon>Tetraselmis</taxon>
    </lineage>
</organism>
<accession>A0A061SDT7</accession>
<protein>
    <submittedName>
        <fullName evidence="2">Uncharacterized protein</fullName>
    </submittedName>
</protein>
<evidence type="ECO:0000313" key="2">
    <source>
        <dbReference type="EMBL" id="JAC81189.1"/>
    </source>
</evidence>
<proteinExistence type="predicted"/>